<proteinExistence type="predicted"/>
<dbReference type="PANTHER" id="PTHR35794">
    <property type="entry name" value="CELL DIVISION PROTEIN DIVIVA"/>
    <property type="match status" value="1"/>
</dbReference>
<evidence type="ECO:0000256" key="5">
    <source>
        <dbReference type="ARBA" id="ARBA00023306"/>
    </source>
</evidence>
<evidence type="ECO:0008006" key="10">
    <source>
        <dbReference type="Google" id="ProtNLM"/>
    </source>
</evidence>
<evidence type="ECO:0000313" key="8">
    <source>
        <dbReference type="EMBL" id="RLE09301.1"/>
    </source>
</evidence>
<dbReference type="InterPro" id="IPR019933">
    <property type="entry name" value="DivIVA_domain"/>
</dbReference>
<dbReference type="GO" id="GO:0051301">
    <property type="term" value="P:cell division"/>
    <property type="evidence" value="ECO:0007669"/>
    <property type="project" value="UniProtKB-KW"/>
</dbReference>
<sequence length="217" mass="25199">MFSSSGNSGHSESEGVEKIITSSSKATKTKITPSEILQRRFKRSFRGYNPDQVEEFLNKIAENYKKLLEENKVLSEEIKRLKKKVEGYDSQRRELEEALISIQKSSQLIEKNAQERAKLIVKEAEITARKVVEESEKKLSKLREETMRLKHQKVLLLTKLKSIIKTHAELLNFYEKDHDEDSLEKVKEKSPSKRRKTPLPHRSLTSTPERGIVLDHE</sequence>
<dbReference type="NCBIfam" id="TIGR03544">
    <property type="entry name" value="DivI1A_domain"/>
    <property type="match status" value="1"/>
</dbReference>
<feature type="region of interest" description="Disordered" evidence="7">
    <location>
        <begin position="178"/>
        <end position="217"/>
    </location>
</feature>
<organism evidence="8 9">
    <name type="scientific">Aerophobetes bacterium</name>
    <dbReference type="NCBI Taxonomy" id="2030807"/>
    <lineage>
        <taxon>Bacteria</taxon>
        <taxon>Candidatus Aerophobota</taxon>
    </lineage>
</organism>
<evidence type="ECO:0000256" key="4">
    <source>
        <dbReference type="ARBA" id="ARBA00023054"/>
    </source>
</evidence>
<name>A0A497E481_UNCAE</name>
<evidence type="ECO:0000256" key="2">
    <source>
        <dbReference type="ARBA" id="ARBA00022490"/>
    </source>
</evidence>
<evidence type="ECO:0000256" key="6">
    <source>
        <dbReference type="SAM" id="Coils"/>
    </source>
</evidence>
<keyword evidence="2" id="KW-0963">Cytoplasm</keyword>
<feature type="coiled-coil region" evidence="6">
    <location>
        <begin position="125"/>
        <end position="152"/>
    </location>
</feature>
<keyword evidence="3" id="KW-0132">Cell division</keyword>
<feature type="region of interest" description="Disordered" evidence="7">
    <location>
        <begin position="1"/>
        <end position="31"/>
    </location>
</feature>
<evidence type="ECO:0000256" key="1">
    <source>
        <dbReference type="ARBA" id="ARBA00004496"/>
    </source>
</evidence>
<protein>
    <recommendedName>
        <fullName evidence="10">DivIVA domain-containing protein</fullName>
    </recommendedName>
</protein>
<evidence type="ECO:0000313" key="9">
    <source>
        <dbReference type="Proteomes" id="UP000279422"/>
    </source>
</evidence>
<keyword evidence="4 6" id="KW-0175">Coiled coil</keyword>
<dbReference type="Proteomes" id="UP000279422">
    <property type="component" value="Unassembled WGS sequence"/>
</dbReference>
<dbReference type="InterPro" id="IPR007793">
    <property type="entry name" value="DivIVA_fam"/>
</dbReference>
<keyword evidence="5" id="KW-0131">Cell cycle</keyword>
<dbReference type="PANTHER" id="PTHR35794:SF1">
    <property type="entry name" value="CELL CYCLE PROTEIN GPSB"/>
    <property type="match status" value="1"/>
</dbReference>
<feature type="compositionally biased region" description="Basic and acidic residues" evidence="7">
    <location>
        <begin position="178"/>
        <end position="191"/>
    </location>
</feature>
<feature type="compositionally biased region" description="Low complexity" evidence="7">
    <location>
        <begin position="18"/>
        <end position="31"/>
    </location>
</feature>
<evidence type="ECO:0000256" key="3">
    <source>
        <dbReference type="ARBA" id="ARBA00022618"/>
    </source>
</evidence>
<accession>A0A497E481</accession>
<gene>
    <name evidence="8" type="ORF">DRJ00_04555</name>
</gene>
<comment type="caution">
    <text evidence="8">The sequence shown here is derived from an EMBL/GenBank/DDBJ whole genome shotgun (WGS) entry which is preliminary data.</text>
</comment>
<reference evidence="8 9" key="1">
    <citation type="submission" date="2018-06" db="EMBL/GenBank/DDBJ databases">
        <title>Extensive metabolic versatility and redundancy in microbially diverse, dynamic hydrothermal sediments.</title>
        <authorList>
            <person name="Dombrowski N."/>
            <person name="Teske A."/>
            <person name="Baker B.J."/>
        </authorList>
    </citation>
    <scope>NUCLEOTIDE SEQUENCE [LARGE SCALE GENOMIC DNA]</scope>
    <source>
        <strain evidence="8">B47_G16</strain>
    </source>
</reference>
<feature type="compositionally biased region" description="Low complexity" evidence="7">
    <location>
        <begin position="1"/>
        <end position="10"/>
    </location>
</feature>
<dbReference type="AlphaFoldDB" id="A0A497E481"/>
<dbReference type="Gene3D" id="6.10.250.660">
    <property type="match status" value="1"/>
</dbReference>
<dbReference type="EMBL" id="QMPZ01000052">
    <property type="protein sequence ID" value="RLE09301.1"/>
    <property type="molecule type" value="Genomic_DNA"/>
</dbReference>
<dbReference type="GO" id="GO:0005737">
    <property type="term" value="C:cytoplasm"/>
    <property type="evidence" value="ECO:0007669"/>
    <property type="project" value="UniProtKB-SubCell"/>
</dbReference>
<comment type="subcellular location">
    <subcellularLocation>
        <location evidence="1">Cytoplasm</location>
    </subcellularLocation>
</comment>
<feature type="coiled-coil region" evidence="6">
    <location>
        <begin position="57"/>
        <end position="98"/>
    </location>
</feature>
<evidence type="ECO:0000256" key="7">
    <source>
        <dbReference type="SAM" id="MobiDB-lite"/>
    </source>
</evidence>
<dbReference type="Pfam" id="PF05103">
    <property type="entry name" value="DivIVA"/>
    <property type="match status" value="1"/>
</dbReference>